<evidence type="ECO:0008006" key="4">
    <source>
        <dbReference type="Google" id="ProtNLM"/>
    </source>
</evidence>
<dbReference type="EMBL" id="LR796308">
    <property type="protein sequence ID" value="CAB4135880.1"/>
    <property type="molecule type" value="Genomic_DNA"/>
</dbReference>
<proteinExistence type="predicted"/>
<dbReference type="EMBL" id="LR796550">
    <property type="protein sequence ID" value="CAB4150645.1"/>
    <property type="molecule type" value="Genomic_DNA"/>
</dbReference>
<reference evidence="1" key="1">
    <citation type="submission" date="2020-04" db="EMBL/GenBank/DDBJ databases">
        <authorList>
            <person name="Chiriac C."/>
            <person name="Salcher M."/>
            <person name="Ghai R."/>
            <person name="Kavagutti S V."/>
        </authorList>
    </citation>
    <scope>NUCLEOTIDE SEQUENCE</scope>
</reference>
<evidence type="ECO:0000313" key="1">
    <source>
        <dbReference type="EMBL" id="CAB4135880.1"/>
    </source>
</evidence>
<sequence>MPALKNPKHEAFAQNCALGKSAAESYRQGYDCSDATAETNGPKLARDAQVKLRIEELRAKVAAKADRKFDLSKEAWLERLARIAASAEESEDFSAATGALREIGKGAGHYAPEKVEHSGATEIVIRKL</sequence>
<organism evidence="1">
    <name type="scientific">uncultured Caudovirales phage</name>
    <dbReference type="NCBI Taxonomy" id="2100421"/>
    <lineage>
        <taxon>Viruses</taxon>
        <taxon>Duplodnaviria</taxon>
        <taxon>Heunggongvirae</taxon>
        <taxon>Uroviricota</taxon>
        <taxon>Caudoviricetes</taxon>
        <taxon>Peduoviridae</taxon>
        <taxon>Maltschvirus</taxon>
        <taxon>Maltschvirus maltsch</taxon>
    </lineage>
</organism>
<dbReference type="EMBL" id="LR797293">
    <property type="protein sequence ID" value="CAB4199592.1"/>
    <property type="molecule type" value="Genomic_DNA"/>
</dbReference>
<protein>
    <recommendedName>
        <fullName evidence="4">Terminase small subunit</fullName>
    </recommendedName>
</protein>
<evidence type="ECO:0000313" key="2">
    <source>
        <dbReference type="EMBL" id="CAB4150645.1"/>
    </source>
</evidence>
<evidence type="ECO:0000313" key="3">
    <source>
        <dbReference type="EMBL" id="CAB4199592.1"/>
    </source>
</evidence>
<accession>A0A6J5LSC1</accession>
<gene>
    <name evidence="3" type="ORF">UFOVP1350_19</name>
    <name evidence="1" type="ORF">UFOVP301_18</name>
    <name evidence="2" type="ORF">UFOVP576_10</name>
</gene>
<name>A0A6J5LSC1_9CAUD</name>